<keyword evidence="5" id="KW-0046">Antibiotic resistance</keyword>
<dbReference type="EC" id="2.3.1.-" evidence="5"/>
<proteinExistence type="inferred from homology"/>
<dbReference type="PANTHER" id="PTHR11104">
    <property type="entry name" value="AMINOGLYCOSIDE N3-ACETYLTRANSFERASE"/>
    <property type="match status" value="1"/>
</dbReference>
<evidence type="ECO:0000313" key="6">
    <source>
        <dbReference type="EMBL" id="GAA0577147.1"/>
    </source>
</evidence>
<evidence type="ECO:0000313" key="7">
    <source>
        <dbReference type="Proteomes" id="UP001501588"/>
    </source>
</evidence>
<dbReference type="PANTHER" id="PTHR11104:SF0">
    <property type="entry name" value="SPBETA PROPHAGE-DERIVED AMINOGLYCOSIDE N(3')-ACETYLTRANSFERASE-LIKE PROTEIN YOKD"/>
    <property type="match status" value="1"/>
</dbReference>
<evidence type="ECO:0000256" key="5">
    <source>
        <dbReference type="RuleBase" id="RU365031"/>
    </source>
</evidence>
<reference evidence="7" key="1">
    <citation type="journal article" date="2019" name="Int. J. Syst. Evol. Microbiol.">
        <title>The Global Catalogue of Microorganisms (GCM) 10K type strain sequencing project: providing services to taxonomists for standard genome sequencing and annotation.</title>
        <authorList>
            <consortium name="The Broad Institute Genomics Platform"/>
            <consortium name="The Broad Institute Genome Sequencing Center for Infectious Disease"/>
            <person name="Wu L."/>
            <person name="Ma J."/>
        </authorList>
    </citation>
    <scope>NUCLEOTIDE SEQUENCE [LARGE SCALE GENOMIC DNA]</scope>
    <source>
        <strain evidence="7">JCM 9933</strain>
    </source>
</reference>
<comment type="similarity">
    <text evidence="1 5">Belongs to the antibiotic N-acetyltransferase family.</text>
</comment>
<dbReference type="InterPro" id="IPR028345">
    <property type="entry name" value="Antibiotic_NAT-like"/>
</dbReference>
<evidence type="ECO:0000256" key="3">
    <source>
        <dbReference type="ARBA" id="ARBA00022679"/>
    </source>
</evidence>
<evidence type="ECO:0000256" key="4">
    <source>
        <dbReference type="ARBA" id="ARBA00023315"/>
    </source>
</evidence>
<keyword evidence="4 5" id="KW-0012">Acyltransferase</keyword>
<accession>A0ABP3PW26</accession>
<name>A0ABP3PW26_9PROT</name>
<keyword evidence="3 5" id="KW-0808">Transferase</keyword>
<evidence type="ECO:0000256" key="2">
    <source>
        <dbReference type="ARBA" id="ARBA00012882"/>
    </source>
</evidence>
<dbReference type="Proteomes" id="UP001501588">
    <property type="component" value="Unassembled WGS sequence"/>
</dbReference>
<comment type="caution">
    <text evidence="6">The sequence shown here is derived from an EMBL/GenBank/DDBJ whole genome shotgun (WGS) entry which is preliminary data.</text>
</comment>
<dbReference type="EMBL" id="BAAAFZ010000014">
    <property type="protein sequence ID" value="GAA0577147.1"/>
    <property type="molecule type" value="Genomic_DNA"/>
</dbReference>
<comment type="catalytic activity">
    <reaction evidence="5">
        <text>a 2-deoxystreptamine antibiotic + acetyl-CoA = an N(3)-acetyl-2-deoxystreptamine antibiotic + CoA + H(+)</text>
        <dbReference type="Rhea" id="RHEA:12665"/>
        <dbReference type="ChEBI" id="CHEBI:15378"/>
        <dbReference type="ChEBI" id="CHEBI:57287"/>
        <dbReference type="ChEBI" id="CHEBI:57288"/>
        <dbReference type="ChEBI" id="CHEBI:57921"/>
        <dbReference type="ChEBI" id="CHEBI:77452"/>
        <dbReference type="EC" id="2.3.1.81"/>
    </reaction>
</comment>
<protein>
    <recommendedName>
        <fullName evidence="2 5">Aminoglycoside N(3)-acetyltransferase</fullName>
        <ecNumber evidence="5">2.3.1.-</ecNumber>
    </recommendedName>
</protein>
<gene>
    <name evidence="6" type="ORF">GCM10009416_14690</name>
</gene>
<dbReference type="InterPro" id="IPR003679">
    <property type="entry name" value="Amioglycoside_AcTrfase"/>
</dbReference>
<dbReference type="SUPFAM" id="SSF110710">
    <property type="entry name" value="TTHA0583/YokD-like"/>
    <property type="match status" value="1"/>
</dbReference>
<keyword evidence="7" id="KW-1185">Reference proteome</keyword>
<dbReference type="Pfam" id="PF02522">
    <property type="entry name" value="Antibiotic_NAT"/>
    <property type="match status" value="1"/>
</dbReference>
<sequence length="204" mass="22460">MPAQSSGLKDPADWVEPAIPAAWHEAVRASMPAYDPRTTPTRRMGAVAEHFRTWPGALRGPHPTRSFAARGPEAERIAGRQSLDDPFGEDSPLGRLYEIGAQVLLLGVGFDRCTALHLAERRAWPDRPAVEQGSPVLVDGERRWVRYRVPPFGSWRFPEVGRLLAEAGVIRTGMVGSARCHLFPIRAAVDAAVDLWRADRAAEP</sequence>
<organism evidence="6 7">
    <name type="scientific">Craurococcus roseus</name>
    <dbReference type="NCBI Taxonomy" id="77585"/>
    <lineage>
        <taxon>Bacteria</taxon>
        <taxon>Pseudomonadati</taxon>
        <taxon>Pseudomonadota</taxon>
        <taxon>Alphaproteobacteria</taxon>
        <taxon>Acetobacterales</taxon>
        <taxon>Acetobacteraceae</taxon>
        <taxon>Craurococcus</taxon>
    </lineage>
</organism>
<evidence type="ECO:0000256" key="1">
    <source>
        <dbReference type="ARBA" id="ARBA00006383"/>
    </source>
</evidence>